<reference evidence="2" key="1">
    <citation type="submission" date="2021-10" db="EMBL/GenBank/DDBJ databases">
        <title>Melipona bicolor Genome sequencing and assembly.</title>
        <authorList>
            <person name="Araujo N.S."/>
            <person name="Arias M.C."/>
        </authorList>
    </citation>
    <scope>NUCLEOTIDE SEQUENCE</scope>
    <source>
        <strain evidence="2">USP_2M_L1-L4_2017</strain>
        <tissue evidence="2">Whole body</tissue>
    </source>
</reference>
<feature type="region of interest" description="Disordered" evidence="1">
    <location>
        <begin position="1"/>
        <end position="26"/>
    </location>
</feature>
<protein>
    <submittedName>
        <fullName evidence="2">Uncharacterized protein</fullName>
    </submittedName>
</protein>
<feature type="region of interest" description="Disordered" evidence="1">
    <location>
        <begin position="73"/>
        <end position="133"/>
    </location>
</feature>
<feature type="compositionally biased region" description="Basic and acidic residues" evidence="1">
    <location>
        <begin position="109"/>
        <end position="133"/>
    </location>
</feature>
<dbReference type="Proteomes" id="UP001177670">
    <property type="component" value="Unassembled WGS sequence"/>
</dbReference>
<evidence type="ECO:0000256" key="1">
    <source>
        <dbReference type="SAM" id="MobiDB-lite"/>
    </source>
</evidence>
<feature type="region of interest" description="Disordered" evidence="1">
    <location>
        <begin position="152"/>
        <end position="201"/>
    </location>
</feature>
<evidence type="ECO:0000313" key="3">
    <source>
        <dbReference type="Proteomes" id="UP001177670"/>
    </source>
</evidence>
<accession>A0AA40FTL1</accession>
<gene>
    <name evidence="2" type="ORF">K0M31_006459</name>
</gene>
<name>A0AA40FTL1_9HYME</name>
<feature type="compositionally biased region" description="Polar residues" evidence="1">
    <location>
        <begin position="1"/>
        <end position="11"/>
    </location>
</feature>
<feature type="compositionally biased region" description="Basic residues" evidence="1">
    <location>
        <begin position="81"/>
        <end position="108"/>
    </location>
</feature>
<comment type="caution">
    <text evidence="2">The sequence shown here is derived from an EMBL/GenBank/DDBJ whole genome shotgun (WGS) entry which is preliminary data.</text>
</comment>
<dbReference type="AlphaFoldDB" id="A0AA40FTL1"/>
<keyword evidence="3" id="KW-1185">Reference proteome</keyword>
<organism evidence="2 3">
    <name type="scientific">Melipona bicolor</name>
    <dbReference type="NCBI Taxonomy" id="60889"/>
    <lineage>
        <taxon>Eukaryota</taxon>
        <taxon>Metazoa</taxon>
        <taxon>Ecdysozoa</taxon>
        <taxon>Arthropoda</taxon>
        <taxon>Hexapoda</taxon>
        <taxon>Insecta</taxon>
        <taxon>Pterygota</taxon>
        <taxon>Neoptera</taxon>
        <taxon>Endopterygota</taxon>
        <taxon>Hymenoptera</taxon>
        <taxon>Apocrita</taxon>
        <taxon>Aculeata</taxon>
        <taxon>Apoidea</taxon>
        <taxon>Anthophila</taxon>
        <taxon>Apidae</taxon>
        <taxon>Melipona</taxon>
    </lineage>
</organism>
<evidence type="ECO:0000313" key="2">
    <source>
        <dbReference type="EMBL" id="KAK1125120.1"/>
    </source>
</evidence>
<proteinExistence type="predicted"/>
<dbReference type="EMBL" id="JAHYIQ010000017">
    <property type="protein sequence ID" value="KAK1125120.1"/>
    <property type="molecule type" value="Genomic_DNA"/>
</dbReference>
<sequence length="201" mass="23915">MVPCQGKSQKWSFDKSANVERPRRRPGRRCAMDLYWQSIKFLRPIYIDWFIHRIEAVVNKCTAVHAAPRISPFTTESPEKRKGRGKKKKKKKKEKKKEKKKKKKKKKGTGTDRHRGEGERKEKKRRNLESDGALDRRGVVISVQIARVRIRRSNGERNGGQTPSRWTLDGVRVHPRRCPRQLNKERKHTRRKKYKKRKTTR</sequence>
<feature type="compositionally biased region" description="Basic residues" evidence="1">
    <location>
        <begin position="173"/>
        <end position="201"/>
    </location>
</feature>